<feature type="transmembrane region" description="Helical" evidence="1">
    <location>
        <begin position="12"/>
        <end position="34"/>
    </location>
</feature>
<proteinExistence type="predicted"/>
<dbReference type="RefSeq" id="WP_106210633.1">
    <property type="nucleotide sequence ID" value="NZ_PVZF01000005.1"/>
</dbReference>
<sequence length="234" mass="24166">MNSAAAGRLARRAARSLVAMTLFGTPLVLLTFAVRQRSDAVVALDDGVIRAATDVARAAHLVAPLVVVQEVTQPVVVYAASTLVVVRVAVATGARRRATWAFVTMMAGWGLGALAKLVVKRARPVLDSPLAHPHGYSFPSGHALNATTAAAVLLVLAWPLMSPARRRIAVAAAVLAVLLVDLDRVLLGAHFPSDVIAGHLIGLGLTLASWTAFVRPTAVTSSSEPSPPASSSGG</sequence>
<feature type="transmembrane region" description="Helical" evidence="1">
    <location>
        <begin position="75"/>
        <end position="93"/>
    </location>
</feature>
<dbReference type="InterPro" id="IPR000326">
    <property type="entry name" value="PAP2/HPO"/>
</dbReference>
<feature type="transmembrane region" description="Helical" evidence="1">
    <location>
        <begin position="100"/>
        <end position="119"/>
    </location>
</feature>
<evidence type="ECO:0000259" key="2">
    <source>
        <dbReference type="SMART" id="SM00014"/>
    </source>
</evidence>
<dbReference type="AlphaFoldDB" id="A0A2T0R4U3"/>
<feature type="domain" description="Phosphatidic acid phosphatase type 2/haloperoxidase" evidence="2">
    <location>
        <begin position="95"/>
        <end position="210"/>
    </location>
</feature>
<dbReference type="EMBL" id="PVZF01000005">
    <property type="protein sequence ID" value="PRY15330.1"/>
    <property type="molecule type" value="Genomic_DNA"/>
</dbReference>
<keyword evidence="1" id="KW-0472">Membrane</keyword>
<reference evidence="3 4" key="1">
    <citation type="submission" date="2018-03" db="EMBL/GenBank/DDBJ databases">
        <title>Genomic Encyclopedia of Archaeal and Bacterial Type Strains, Phase II (KMG-II): from individual species to whole genera.</title>
        <authorList>
            <person name="Goeker M."/>
        </authorList>
    </citation>
    <scope>NUCLEOTIDE SEQUENCE [LARGE SCALE GENOMIC DNA]</scope>
    <source>
        <strain evidence="3 4">DSM 19711</strain>
    </source>
</reference>
<gene>
    <name evidence="3" type="ORF">CLV37_105258</name>
</gene>
<name>A0A2T0R4U3_9ACTN</name>
<organism evidence="3 4">
    <name type="scientific">Kineococcus rhizosphaerae</name>
    <dbReference type="NCBI Taxonomy" id="559628"/>
    <lineage>
        <taxon>Bacteria</taxon>
        <taxon>Bacillati</taxon>
        <taxon>Actinomycetota</taxon>
        <taxon>Actinomycetes</taxon>
        <taxon>Kineosporiales</taxon>
        <taxon>Kineosporiaceae</taxon>
        <taxon>Kineococcus</taxon>
    </lineage>
</organism>
<protein>
    <submittedName>
        <fullName evidence="3">Undecaprenyl-diphosphatase</fullName>
    </submittedName>
</protein>
<evidence type="ECO:0000313" key="3">
    <source>
        <dbReference type="EMBL" id="PRY15330.1"/>
    </source>
</evidence>
<comment type="caution">
    <text evidence="3">The sequence shown here is derived from an EMBL/GenBank/DDBJ whole genome shotgun (WGS) entry which is preliminary data.</text>
</comment>
<keyword evidence="4" id="KW-1185">Reference proteome</keyword>
<dbReference type="SMART" id="SM00014">
    <property type="entry name" value="acidPPc"/>
    <property type="match status" value="1"/>
</dbReference>
<dbReference type="Proteomes" id="UP000238083">
    <property type="component" value="Unassembled WGS sequence"/>
</dbReference>
<dbReference type="SUPFAM" id="SSF48317">
    <property type="entry name" value="Acid phosphatase/Vanadium-dependent haloperoxidase"/>
    <property type="match status" value="1"/>
</dbReference>
<dbReference type="PANTHER" id="PTHR14969">
    <property type="entry name" value="SPHINGOSINE-1-PHOSPHATE PHOSPHOHYDROLASE"/>
    <property type="match status" value="1"/>
</dbReference>
<dbReference type="Pfam" id="PF01569">
    <property type="entry name" value="PAP2"/>
    <property type="match status" value="1"/>
</dbReference>
<feature type="transmembrane region" description="Helical" evidence="1">
    <location>
        <begin position="168"/>
        <end position="189"/>
    </location>
</feature>
<dbReference type="Gene3D" id="1.20.144.10">
    <property type="entry name" value="Phosphatidic acid phosphatase type 2/haloperoxidase"/>
    <property type="match status" value="1"/>
</dbReference>
<keyword evidence="1" id="KW-1133">Transmembrane helix</keyword>
<dbReference type="PANTHER" id="PTHR14969:SF13">
    <property type="entry name" value="AT30094P"/>
    <property type="match status" value="1"/>
</dbReference>
<feature type="transmembrane region" description="Helical" evidence="1">
    <location>
        <begin position="139"/>
        <end position="161"/>
    </location>
</feature>
<feature type="transmembrane region" description="Helical" evidence="1">
    <location>
        <begin position="195"/>
        <end position="214"/>
    </location>
</feature>
<keyword evidence="1" id="KW-0812">Transmembrane</keyword>
<dbReference type="InterPro" id="IPR036938">
    <property type="entry name" value="PAP2/HPO_sf"/>
</dbReference>
<evidence type="ECO:0000313" key="4">
    <source>
        <dbReference type="Proteomes" id="UP000238083"/>
    </source>
</evidence>
<dbReference type="OrthoDB" id="5289372at2"/>
<accession>A0A2T0R4U3</accession>
<evidence type="ECO:0000256" key="1">
    <source>
        <dbReference type="SAM" id="Phobius"/>
    </source>
</evidence>